<dbReference type="GO" id="GO:0000902">
    <property type="term" value="P:cell morphogenesis"/>
    <property type="evidence" value="ECO:0007669"/>
    <property type="project" value="InterPro"/>
</dbReference>
<evidence type="ECO:0000256" key="2">
    <source>
        <dbReference type="ARBA" id="ARBA00022618"/>
    </source>
</evidence>
<dbReference type="PANTHER" id="PTHR34108">
    <property type="entry name" value="SEPTUM SITE-DETERMINING PROTEIN MINC"/>
    <property type="match status" value="1"/>
</dbReference>
<sequence>MSSATPLSTAIEIRHGHMPLVVARLRGPDVSSTLVEIEQRYGDAPGFFEDEPLLLDLLEWPDSNRQPAPLEIQALLDGLRRIGLRPLAYRGGSPTWQQALQARGLVPSDLHGAGAVRPVEAAQPPAPSPASPAPASVAASAPTALVVDRPLRSGQQVYARGRDLVVLAMVNPGAEVIADGHIHVYAPLRGRAMAGARGLAEARIFALALEPELVSIAGVYRTAEAPWPEEVRGKPAQVRLTSGPEGDKLLFEPFS</sequence>
<evidence type="ECO:0000259" key="8">
    <source>
        <dbReference type="Pfam" id="PF05209"/>
    </source>
</evidence>
<dbReference type="InterPro" id="IPR016098">
    <property type="entry name" value="CAP/MinC_C"/>
</dbReference>
<evidence type="ECO:0000256" key="6">
    <source>
        <dbReference type="HAMAP-Rule" id="MF_00267"/>
    </source>
</evidence>
<protein>
    <recommendedName>
        <fullName evidence="6">Probable septum site-determining protein MinC</fullName>
    </recommendedName>
</protein>
<comment type="function">
    <text evidence="5 6">Cell division inhibitor that blocks the formation of polar Z ring septums. Rapidly oscillates between the poles of the cell to destabilize FtsZ filaments that have formed before they mature into polar Z rings. Prevents FtsZ polymerization.</text>
</comment>
<keyword evidence="10" id="KW-1185">Reference proteome</keyword>
<comment type="subunit">
    <text evidence="6">Interacts with MinD and FtsZ.</text>
</comment>
<dbReference type="NCBIfam" id="TIGR01222">
    <property type="entry name" value="minC"/>
    <property type="match status" value="1"/>
</dbReference>
<feature type="domain" description="Septum formation inhibitor MinC C-terminal" evidence="7">
    <location>
        <begin position="146"/>
        <end position="241"/>
    </location>
</feature>
<comment type="similarity">
    <text evidence="1 6">Belongs to the MinC family.</text>
</comment>
<evidence type="ECO:0000313" key="9">
    <source>
        <dbReference type="EMBL" id="TSE30134.1"/>
    </source>
</evidence>
<organism evidence="9 10">
    <name type="scientific">Tepidimonas thermarum</name>
    <dbReference type="NCBI Taxonomy" id="335431"/>
    <lineage>
        <taxon>Bacteria</taxon>
        <taxon>Pseudomonadati</taxon>
        <taxon>Pseudomonadota</taxon>
        <taxon>Betaproteobacteria</taxon>
        <taxon>Burkholderiales</taxon>
        <taxon>Tepidimonas</taxon>
    </lineage>
</organism>
<dbReference type="SUPFAM" id="SSF63848">
    <property type="entry name" value="Cell-division inhibitor MinC, C-terminal domain"/>
    <property type="match status" value="1"/>
</dbReference>
<reference evidence="9 10" key="1">
    <citation type="submission" date="2019-07" db="EMBL/GenBank/DDBJ databases">
        <title>Tepidimonas thermarum AA-1 draft genome.</title>
        <authorList>
            <person name="Da Costa M.S."/>
            <person name="Froufe H.J.C."/>
            <person name="Egas C."/>
            <person name="Albuquerque L."/>
        </authorList>
    </citation>
    <scope>NUCLEOTIDE SEQUENCE [LARGE SCALE GENOMIC DNA]</scope>
    <source>
        <strain evidence="9 10">AA-1</strain>
    </source>
</reference>
<evidence type="ECO:0000313" key="10">
    <source>
        <dbReference type="Proteomes" id="UP000318542"/>
    </source>
</evidence>
<evidence type="ECO:0000256" key="3">
    <source>
        <dbReference type="ARBA" id="ARBA00023210"/>
    </source>
</evidence>
<dbReference type="GO" id="GO:0051302">
    <property type="term" value="P:regulation of cell division"/>
    <property type="evidence" value="ECO:0007669"/>
    <property type="project" value="InterPro"/>
</dbReference>
<proteinExistence type="inferred from homology"/>
<dbReference type="InterPro" id="IPR013033">
    <property type="entry name" value="MinC"/>
</dbReference>
<feature type="domain" description="Septum formation inhibitor MinC N-terminal" evidence="8">
    <location>
        <begin position="11"/>
        <end position="86"/>
    </location>
</feature>
<dbReference type="PANTHER" id="PTHR34108:SF1">
    <property type="entry name" value="SEPTUM SITE-DETERMINING PROTEIN MINC"/>
    <property type="match status" value="1"/>
</dbReference>
<dbReference type="Gene3D" id="3.30.70.260">
    <property type="match status" value="1"/>
</dbReference>
<gene>
    <name evidence="6 9" type="primary">minC</name>
    <name evidence="9" type="ORF">Tther_01124</name>
</gene>
<keyword evidence="2 6" id="KW-0132">Cell division</keyword>
<dbReference type="GO" id="GO:0000917">
    <property type="term" value="P:division septum assembly"/>
    <property type="evidence" value="ECO:0007669"/>
    <property type="project" value="UniProtKB-KW"/>
</dbReference>
<dbReference type="Pfam" id="PF05209">
    <property type="entry name" value="MinC_N"/>
    <property type="match status" value="1"/>
</dbReference>
<dbReference type="HAMAP" id="MF_00267">
    <property type="entry name" value="MinC"/>
    <property type="match status" value="1"/>
</dbReference>
<keyword evidence="3 6" id="KW-0717">Septation</keyword>
<evidence type="ECO:0000256" key="1">
    <source>
        <dbReference type="ARBA" id="ARBA00006291"/>
    </source>
</evidence>
<evidence type="ECO:0000256" key="5">
    <source>
        <dbReference type="ARBA" id="ARBA00025606"/>
    </source>
</evidence>
<dbReference type="InterPro" id="IPR007874">
    <property type="entry name" value="MinC_N"/>
</dbReference>
<evidence type="ECO:0000256" key="4">
    <source>
        <dbReference type="ARBA" id="ARBA00023306"/>
    </source>
</evidence>
<dbReference type="InterPro" id="IPR036145">
    <property type="entry name" value="MinC_C_sf"/>
</dbReference>
<dbReference type="GO" id="GO:1901891">
    <property type="term" value="P:regulation of cell septum assembly"/>
    <property type="evidence" value="ECO:0007669"/>
    <property type="project" value="InterPro"/>
</dbReference>
<dbReference type="Pfam" id="PF03775">
    <property type="entry name" value="MinC_C"/>
    <property type="match status" value="1"/>
</dbReference>
<name>A0A554X2S5_9BURK</name>
<dbReference type="OrthoDB" id="9794530at2"/>
<dbReference type="InterPro" id="IPR005526">
    <property type="entry name" value="Septum_form_inhib_MinC_C"/>
</dbReference>
<evidence type="ECO:0000259" key="7">
    <source>
        <dbReference type="Pfam" id="PF03775"/>
    </source>
</evidence>
<comment type="caution">
    <text evidence="9">The sequence shown here is derived from an EMBL/GenBank/DDBJ whole genome shotgun (WGS) entry which is preliminary data.</text>
</comment>
<dbReference type="AlphaFoldDB" id="A0A554X2S5"/>
<dbReference type="Gene3D" id="2.160.20.70">
    <property type="match status" value="1"/>
</dbReference>
<keyword evidence="4 6" id="KW-0131">Cell cycle</keyword>
<dbReference type="EMBL" id="VJOL01000016">
    <property type="protein sequence ID" value="TSE30134.1"/>
    <property type="molecule type" value="Genomic_DNA"/>
</dbReference>
<accession>A0A554X2S5</accession>
<dbReference type="Proteomes" id="UP000318542">
    <property type="component" value="Unassembled WGS sequence"/>
</dbReference>